<name>A0A7S1QUL0_NEODS</name>
<accession>A0A7S1QUL0</accession>
<sequence>MPSHIEEEHVENVVQFTSLLLWLPHLAGLAYNCIDAANSQRIMTAVFAAVIYTATVVAAKRAHGDALMLIMFCAGLGSELLGAGASDSTDYYVSRNTWIGISAVQGLFAGILCKAKDMMDGRYFEFHTIGERLYLVTPFTVGIWTAHLIMHGVVQGFSEVMSSVFFCLALVGYGVLTYRIVAWSGVLDMDLIAVVNHLFTTSFGVVFVGLAITFITVSYLAIPFVSSLLQLNGVLSSLGILVELVVYDNA</sequence>
<evidence type="ECO:0000313" key="2">
    <source>
        <dbReference type="EMBL" id="CAD9148809.1"/>
    </source>
</evidence>
<organism evidence="2">
    <name type="scientific">Neobodo designis</name>
    <name type="common">Flagellated protozoan</name>
    <name type="synonym">Bodo designis</name>
    <dbReference type="NCBI Taxonomy" id="312471"/>
    <lineage>
        <taxon>Eukaryota</taxon>
        <taxon>Discoba</taxon>
        <taxon>Euglenozoa</taxon>
        <taxon>Kinetoplastea</taxon>
        <taxon>Metakinetoplastina</taxon>
        <taxon>Neobodonida</taxon>
        <taxon>Neobodo</taxon>
    </lineage>
</organism>
<keyword evidence="1" id="KW-0472">Membrane</keyword>
<feature type="transmembrane region" description="Helical" evidence="1">
    <location>
        <begin position="42"/>
        <end position="59"/>
    </location>
</feature>
<proteinExistence type="predicted"/>
<gene>
    <name evidence="2" type="ORF">NDES1114_LOCUS31670</name>
</gene>
<evidence type="ECO:0000256" key="1">
    <source>
        <dbReference type="SAM" id="Phobius"/>
    </source>
</evidence>
<dbReference type="AlphaFoldDB" id="A0A7S1QUL0"/>
<reference evidence="2" key="1">
    <citation type="submission" date="2021-01" db="EMBL/GenBank/DDBJ databases">
        <authorList>
            <person name="Corre E."/>
            <person name="Pelletier E."/>
            <person name="Niang G."/>
            <person name="Scheremetjew M."/>
            <person name="Finn R."/>
            <person name="Kale V."/>
            <person name="Holt S."/>
            <person name="Cochrane G."/>
            <person name="Meng A."/>
            <person name="Brown T."/>
            <person name="Cohen L."/>
        </authorList>
    </citation>
    <scope>NUCLEOTIDE SEQUENCE</scope>
    <source>
        <strain evidence="2">CCAP 1951/1</strain>
    </source>
</reference>
<feature type="transmembrane region" description="Helical" evidence="1">
    <location>
        <begin position="193"/>
        <end position="222"/>
    </location>
</feature>
<feature type="transmembrane region" description="Helical" evidence="1">
    <location>
        <begin position="97"/>
        <end position="113"/>
    </location>
</feature>
<keyword evidence="1" id="KW-0812">Transmembrane</keyword>
<dbReference type="EMBL" id="HBGF01047381">
    <property type="protein sequence ID" value="CAD9148809.1"/>
    <property type="molecule type" value="Transcribed_RNA"/>
</dbReference>
<feature type="transmembrane region" description="Helical" evidence="1">
    <location>
        <begin position="66"/>
        <end position="85"/>
    </location>
</feature>
<keyword evidence="1" id="KW-1133">Transmembrane helix</keyword>
<feature type="transmembrane region" description="Helical" evidence="1">
    <location>
        <begin position="133"/>
        <end position="154"/>
    </location>
</feature>
<feature type="transmembrane region" description="Helical" evidence="1">
    <location>
        <begin position="160"/>
        <end position="181"/>
    </location>
</feature>
<protein>
    <submittedName>
        <fullName evidence="2">Uncharacterized protein</fullName>
    </submittedName>
</protein>